<dbReference type="RefSeq" id="WP_014245250.1">
    <property type="nucleotide sequence ID" value="NC_016620.1"/>
</dbReference>
<gene>
    <name evidence="1" type="ordered locus">BMS_2696</name>
</gene>
<dbReference type="EMBL" id="FQ312005">
    <property type="protein sequence ID" value="CBW27475.1"/>
    <property type="molecule type" value="Genomic_DNA"/>
</dbReference>
<organism evidence="1 2">
    <name type="scientific">Halobacteriovorax marinus (strain ATCC BAA-682 / DSM 15412 / SJ)</name>
    <name type="common">Bacteriovorax marinus</name>
    <dbReference type="NCBI Taxonomy" id="862908"/>
    <lineage>
        <taxon>Bacteria</taxon>
        <taxon>Pseudomonadati</taxon>
        <taxon>Bdellovibrionota</taxon>
        <taxon>Bacteriovoracia</taxon>
        <taxon>Bacteriovoracales</taxon>
        <taxon>Halobacteriovoraceae</taxon>
        <taxon>Halobacteriovorax</taxon>
    </lineage>
</organism>
<dbReference type="KEGG" id="bmx:BMS_2696"/>
<dbReference type="PATRIC" id="fig|862908.3.peg.2573"/>
<keyword evidence="2" id="KW-1185">Reference proteome</keyword>
<dbReference type="HOGENOM" id="CLU_846668_0_0_7"/>
<dbReference type="Proteomes" id="UP000008963">
    <property type="component" value="Chromosome"/>
</dbReference>
<name>E1WXF8_HALMS</name>
<dbReference type="AlphaFoldDB" id="E1WXF8"/>
<reference evidence="2" key="1">
    <citation type="journal article" date="2013" name="ISME J.">
        <title>A small predatory core genome in the divergent marine Bacteriovorax marinus SJ and the terrestrial Bdellovibrio bacteriovorus.</title>
        <authorList>
            <person name="Crossman L.C."/>
            <person name="Chen H."/>
            <person name="Cerdeno-Tarraga A.M."/>
            <person name="Brooks K."/>
            <person name="Quail M.A."/>
            <person name="Pineiro S.A."/>
            <person name="Hobley L."/>
            <person name="Sockett R.E."/>
            <person name="Bentley S.D."/>
            <person name="Parkhill J."/>
            <person name="Williams H.N."/>
            <person name="Stine O.C."/>
        </authorList>
    </citation>
    <scope>NUCLEOTIDE SEQUENCE [LARGE SCALE GENOMIC DNA]</scope>
    <source>
        <strain evidence="2">ATCC BAA-682 / DSM 15412 / SJ</strain>
    </source>
</reference>
<accession>E1WXF8</accession>
<evidence type="ECO:0000313" key="1">
    <source>
        <dbReference type="EMBL" id="CBW27475.1"/>
    </source>
</evidence>
<protein>
    <submittedName>
        <fullName evidence="1">Uncharacterized protein</fullName>
    </submittedName>
</protein>
<dbReference type="STRING" id="862908.BMS_2696"/>
<dbReference type="OrthoDB" id="5290122at2"/>
<evidence type="ECO:0000313" key="2">
    <source>
        <dbReference type="Proteomes" id="UP000008963"/>
    </source>
</evidence>
<proteinExistence type="predicted"/>
<sequence>MHNNSLILKEQFWTFLTCLENLNEPMPLKQFLDLSEIDENLFTDAVSFLQNLNYFVEVSEVAGRNYIHPVKADQMISMQLTFKEWLAFQAHFPKMQEEQGTAHHEVLSLKLCEVENEYSGHDLFKAIDDEEKRFQLLENLDLKHKDFLRKTEEAMSREFCLNIQLHDKRIIDFFPRKAVFLEGELCLVGEDCNDRCLIYFNILEIKKINVDIDTNYCPNFSSIEINDFISAVRAITGQEERLVLKIISSESVDLRPAYQFLGNPYVTTNLNGDLIWAASVEPCDELFEWILSIKDHVEILDPSSLKKKYLEYCEAKLEYLEDDYKKAG</sequence>